<keyword evidence="3" id="KW-1185">Reference proteome</keyword>
<dbReference type="Proteomes" id="UP000199643">
    <property type="component" value="Unassembled WGS sequence"/>
</dbReference>
<name>A0A1G7S7U3_9SPHI</name>
<evidence type="ECO:0000313" key="3">
    <source>
        <dbReference type="Proteomes" id="UP000199643"/>
    </source>
</evidence>
<dbReference type="AlphaFoldDB" id="A0A1G7S7U3"/>
<evidence type="ECO:0000313" key="2">
    <source>
        <dbReference type="EMBL" id="SDG19096.1"/>
    </source>
</evidence>
<organism evidence="2 3">
    <name type="scientific">Pedobacter terrae</name>
    <dbReference type="NCBI Taxonomy" id="405671"/>
    <lineage>
        <taxon>Bacteria</taxon>
        <taxon>Pseudomonadati</taxon>
        <taxon>Bacteroidota</taxon>
        <taxon>Sphingobacteriia</taxon>
        <taxon>Sphingobacteriales</taxon>
        <taxon>Sphingobacteriaceae</taxon>
        <taxon>Pedobacter</taxon>
    </lineage>
</organism>
<reference evidence="3" key="1">
    <citation type="submission" date="2016-10" db="EMBL/GenBank/DDBJ databases">
        <authorList>
            <person name="Varghese N."/>
            <person name="Submissions S."/>
        </authorList>
    </citation>
    <scope>NUCLEOTIDE SEQUENCE [LARGE SCALE GENOMIC DNA]</scope>
    <source>
        <strain evidence="3">DSM 17933</strain>
    </source>
</reference>
<dbReference type="EMBL" id="FNCH01000004">
    <property type="protein sequence ID" value="SDG19096.1"/>
    <property type="molecule type" value="Genomic_DNA"/>
</dbReference>
<proteinExistence type="predicted"/>
<accession>A0A1G7S7U3</accession>
<dbReference type="RefSeq" id="WP_090498138.1">
    <property type="nucleotide sequence ID" value="NZ_FNCH01000004.1"/>
</dbReference>
<feature type="domain" description="DUF2281" evidence="1">
    <location>
        <begin position="5"/>
        <end position="66"/>
    </location>
</feature>
<evidence type="ECO:0000259" key="1">
    <source>
        <dbReference type="Pfam" id="PF10047"/>
    </source>
</evidence>
<gene>
    <name evidence="2" type="ORF">SAMN05421827_10475</name>
</gene>
<dbReference type="InterPro" id="IPR018739">
    <property type="entry name" value="DUF2281"/>
</dbReference>
<dbReference type="STRING" id="405671.SAMN05421827_10475"/>
<sequence length="67" mass="7837">MTDIQLYSQISSLPSDLKKQVSDFVSSLKKKSKAAKKLKERQFGYAKDFFKMSADFDEPLEEFKDYM</sequence>
<dbReference type="Pfam" id="PF10047">
    <property type="entry name" value="DUF2281"/>
    <property type="match status" value="1"/>
</dbReference>
<protein>
    <recommendedName>
        <fullName evidence="1">DUF2281 domain-containing protein</fullName>
    </recommendedName>
</protein>